<dbReference type="EMBL" id="OZ019894">
    <property type="protein sequence ID" value="CAK9217303.1"/>
    <property type="molecule type" value="Genomic_DNA"/>
</dbReference>
<feature type="transmembrane region" description="Helical" evidence="1">
    <location>
        <begin position="7"/>
        <end position="29"/>
    </location>
</feature>
<gene>
    <name evidence="2" type="ORF">CSSPTR1EN2_LOCUS13903</name>
</gene>
<keyword evidence="1" id="KW-1133">Transmembrane helix</keyword>
<dbReference type="PANTHER" id="PTHR38525:SF1">
    <property type="entry name" value="OS03G0824500 PROTEIN"/>
    <property type="match status" value="1"/>
</dbReference>
<proteinExistence type="predicted"/>
<sequence>MAKVADILYKGVTAGLGVATLWFGANLAFNITRGISWHYAHDQETERKEETTQKS</sequence>
<reference evidence="2" key="1">
    <citation type="submission" date="2024-02" db="EMBL/GenBank/DDBJ databases">
        <authorList>
            <consortium name="ELIXIR-Norway"/>
            <consortium name="Elixir Norway"/>
        </authorList>
    </citation>
    <scope>NUCLEOTIDE SEQUENCE</scope>
</reference>
<organism evidence="2 3">
    <name type="scientific">Sphagnum troendelagicum</name>
    <dbReference type="NCBI Taxonomy" id="128251"/>
    <lineage>
        <taxon>Eukaryota</taxon>
        <taxon>Viridiplantae</taxon>
        <taxon>Streptophyta</taxon>
        <taxon>Embryophyta</taxon>
        <taxon>Bryophyta</taxon>
        <taxon>Sphagnophytina</taxon>
        <taxon>Sphagnopsida</taxon>
        <taxon>Sphagnales</taxon>
        <taxon>Sphagnaceae</taxon>
        <taxon>Sphagnum</taxon>
    </lineage>
</organism>
<name>A0ABP0UCE9_9BRYO</name>
<accession>A0ABP0UCE9</accession>
<keyword evidence="1" id="KW-0472">Membrane</keyword>
<protein>
    <recommendedName>
        <fullName evidence="4">Photosystem II protein N</fullName>
    </recommendedName>
</protein>
<evidence type="ECO:0000313" key="2">
    <source>
        <dbReference type="EMBL" id="CAK9217303.1"/>
    </source>
</evidence>
<keyword evidence="3" id="KW-1185">Reference proteome</keyword>
<dbReference type="Proteomes" id="UP001497512">
    <property type="component" value="Chromosome 2"/>
</dbReference>
<keyword evidence="1" id="KW-0812">Transmembrane</keyword>
<evidence type="ECO:0000313" key="3">
    <source>
        <dbReference type="Proteomes" id="UP001497512"/>
    </source>
</evidence>
<evidence type="ECO:0008006" key="4">
    <source>
        <dbReference type="Google" id="ProtNLM"/>
    </source>
</evidence>
<dbReference type="PANTHER" id="PTHR38525">
    <property type="entry name" value="OS03G0824500 PROTEIN"/>
    <property type="match status" value="1"/>
</dbReference>
<evidence type="ECO:0000256" key="1">
    <source>
        <dbReference type="SAM" id="Phobius"/>
    </source>
</evidence>